<accession>A0AAF0U825</accession>
<evidence type="ECO:0000313" key="1">
    <source>
        <dbReference type="EMBL" id="WMV40926.1"/>
    </source>
</evidence>
<keyword evidence="2" id="KW-1185">Reference proteome</keyword>
<protein>
    <submittedName>
        <fullName evidence="1">Uncharacterized protein</fullName>
    </submittedName>
</protein>
<reference evidence="1" key="1">
    <citation type="submission" date="2023-08" db="EMBL/GenBank/DDBJ databases">
        <title>A de novo genome assembly of Solanum verrucosum Schlechtendal, a Mexican diploid species geographically isolated from the other diploid A-genome species in potato relatives.</title>
        <authorList>
            <person name="Hosaka K."/>
        </authorList>
    </citation>
    <scope>NUCLEOTIDE SEQUENCE</scope>
    <source>
        <tissue evidence="1">Young leaves</tissue>
    </source>
</reference>
<proteinExistence type="predicted"/>
<sequence length="62" mass="7065">KKKEHPAKFWEFLFLSRKFCRFAAILSRSGGGVRHVQTRVPVAAQSQVIFLLFPQSFLSSAL</sequence>
<dbReference type="AlphaFoldDB" id="A0AAF0U825"/>
<dbReference type="EMBL" id="CP133619">
    <property type="protein sequence ID" value="WMV40926.1"/>
    <property type="molecule type" value="Genomic_DNA"/>
</dbReference>
<dbReference type="Proteomes" id="UP001234989">
    <property type="component" value="Chromosome 8"/>
</dbReference>
<organism evidence="1 2">
    <name type="scientific">Solanum verrucosum</name>
    <dbReference type="NCBI Taxonomy" id="315347"/>
    <lineage>
        <taxon>Eukaryota</taxon>
        <taxon>Viridiplantae</taxon>
        <taxon>Streptophyta</taxon>
        <taxon>Embryophyta</taxon>
        <taxon>Tracheophyta</taxon>
        <taxon>Spermatophyta</taxon>
        <taxon>Magnoliopsida</taxon>
        <taxon>eudicotyledons</taxon>
        <taxon>Gunneridae</taxon>
        <taxon>Pentapetalae</taxon>
        <taxon>asterids</taxon>
        <taxon>lamiids</taxon>
        <taxon>Solanales</taxon>
        <taxon>Solanaceae</taxon>
        <taxon>Solanoideae</taxon>
        <taxon>Solaneae</taxon>
        <taxon>Solanum</taxon>
    </lineage>
</organism>
<gene>
    <name evidence="1" type="ORF">MTR67_034311</name>
</gene>
<feature type="non-terminal residue" evidence="1">
    <location>
        <position position="1"/>
    </location>
</feature>
<evidence type="ECO:0000313" key="2">
    <source>
        <dbReference type="Proteomes" id="UP001234989"/>
    </source>
</evidence>
<name>A0AAF0U825_SOLVR</name>